<keyword evidence="8 13" id="KW-0769">Symport</keyword>
<evidence type="ECO:0000259" key="15">
    <source>
        <dbReference type="Pfam" id="PF02705"/>
    </source>
</evidence>
<dbReference type="PANTHER" id="PTHR30540">
    <property type="entry name" value="OSMOTIC STRESS POTASSIUM TRANSPORTER"/>
    <property type="match status" value="1"/>
</dbReference>
<evidence type="ECO:0000256" key="3">
    <source>
        <dbReference type="ARBA" id="ARBA00022448"/>
    </source>
</evidence>
<comment type="function">
    <text evidence="13">Transport of potassium into the cell. Likely operates as a K(+):H(+) symporter.</text>
</comment>
<comment type="similarity">
    <text evidence="2 13">Belongs to the HAK/KUP transporter (TC 2.A.72) family.</text>
</comment>
<feature type="transmembrane region" description="Helical" evidence="13">
    <location>
        <begin position="436"/>
        <end position="455"/>
    </location>
</feature>
<keyword evidence="18" id="KW-1185">Reference proteome</keyword>
<feature type="transmembrane region" description="Helical" evidence="13">
    <location>
        <begin position="237"/>
        <end position="260"/>
    </location>
</feature>
<evidence type="ECO:0000256" key="14">
    <source>
        <dbReference type="SAM" id="MobiDB-lite"/>
    </source>
</evidence>
<dbReference type="Proteomes" id="UP000013063">
    <property type="component" value="Unassembled WGS sequence"/>
</dbReference>
<protein>
    <recommendedName>
        <fullName evidence="13">Probable potassium transport system protein Kup</fullName>
    </recommendedName>
</protein>
<comment type="subcellular location">
    <subcellularLocation>
        <location evidence="13">Cell membrane</location>
        <topology evidence="13">Multi-pass membrane protein</topology>
    </subcellularLocation>
    <subcellularLocation>
        <location evidence="1">Membrane</location>
        <topology evidence="1">Multi-pass membrane protein</topology>
    </subcellularLocation>
</comment>
<evidence type="ECO:0000313" key="18">
    <source>
        <dbReference type="Proteomes" id="UP000013063"/>
    </source>
</evidence>
<gene>
    <name evidence="13" type="primary">kup</name>
    <name evidence="17" type="ORF">OR37_02464</name>
</gene>
<keyword evidence="10 13" id="KW-1133">Transmembrane helix</keyword>
<reference evidence="17 18" key="1">
    <citation type="journal article" date="2013" name="Genome Announc.">
        <title>Draft Genome Sequence for Caulobacter sp. Strain OR37, a Bacterium Tolerant to Heavy Metals.</title>
        <authorList>
            <person name="Utturkar S.M."/>
            <person name="Bollmann A."/>
            <person name="Brzoska R.M."/>
            <person name="Klingeman D.M."/>
            <person name="Epstein S.E."/>
            <person name="Palumbo A.V."/>
            <person name="Brown S.D."/>
        </authorList>
    </citation>
    <scope>NUCLEOTIDE SEQUENCE [LARGE SCALE GENOMIC DNA]</scope>
    <source>
        <strain evidence="17 18">OR37</strain>
    </source>
</reference>
<evidence type="ECO:0000256" key="11">
    <source>
        <dbReference type="ARBA" id="ARBA00023065"/>
    </source>
</evidence>
<keyword evidence="11 13" id="KW-0406">Ion transport</keyword>
<feature type="transmembrane region" description="Helical" evidence="13">
    <location>
        <begin position="375"/>
        <end position="395"/>
    </location>
</feature>
<dbReference type="PANTHER" id="PTHR30540:SF79">
    <property type="entry name" value="LOW AFFINITY POTASSIUM TRANSPORT SYSTEM PROTEIN KUP"/>
    <property type="match status" value="1"/>
</dbReference>
<dbReference type="InterPro" id="IPR023051">
    <property type="entry name" value="Kup"/>
</dbReference>
<evidence type="ECO:0000256" key="4">
    <source>
        <dbReference type="ARBA" id="ARBA00022475"/>
    </source>
</evidence>
<feature type="transmembrane region" description="Helical" evidence="13">
    <location>
        <begin position="272"/>
        <end position="290"/>
    </location>
</feature>
<dbReference type="InterPro" id="IPR053952">
    <property type="entry name" value="K_trans_C"/>
</dbReference>
<evidence type="ECO:0000256" key="13">
    <source>
        <dbReference type="HAMAP-Rule" id="MF_01522"/>
    </source>
</evidence>
<keyword evidence="12 13" id="KW-0472">Membrane</keyword>
<evidence type="ECO:0000256" key="8">
    <source>
        <dbReference type="ARBA" id="ARBA00022847"/>
    </source>
</evidence>
<dbReference type="InterPro" id="IPR003855">
    <property type="entry name" value="K+_transporter"/>
</dbReference>
<evidence type="ECO:0000256" key="6">
    <source>
        <dbReference type="ARBA" id="ARBA00022538"/>
    </source>
</evidence>
<feature type="region of interest" description="Disordered" evidence="14">
    <location>
        <begin position="1"/>
        <end position="28"/>
    </location>
</feature>
<feature type="domain" description="K+ potassium transporter integral membrane" evidence="15">
    <location>
        <begin position="38"/>
        <end position="499"/>
    </location>
</feature>
<dbReference type="AlphaFoldDB" id="R0E8B5"/>
<evidence type="ECO:0000256" key="2">
    <source>
        <dbReference type="ARBA" id="ARBA00007019"/>
    </source>
</evidence>
<feature type="transmembrane region" description="Helical" evidence="13">
    <location>
        <begin position="325"/>
        <end position="354"/>
    </location>
</feature>
<evidence type="ECO:0000313" key="17">
    <source>
        <dbReference type="EMBL" id="ENZ81703.1"/>
    </source>
</evidence>
<feature type="compositionally biased region" description="Polar residues" evidence="14">
    <location>
        <begin position="10"/>
        <end position="22"/>
    </location>
</feature>
<evidence type="ECO:0000256" key="10">
    <source>
        <dbReference type="ARBA" id="ARBA00022989"/>
    </source>
</evidence>
<comment type="catalytic activity">
    <reaction evidence="13">
        <text>K(+)(in) + H(+)(in) = K(+)(out) + H(+)(out)</text>
        <dbReference type="Rhea" id="RHEA:28490"/>
        <dbReference type="ChEBI" id="CHEBI:15378"/>
        <dbReference type="ChEBI" id="CHEBI:29103"/>
    </reaction>
</comment>
<feature type="transmembrane region" description="Helical" evidence="13">
    <location>
        <begin position="127"/>
        <end position="151"/>
    </location>
</feature>
<keyword evidence="9 13" id="KW-0630">Potassium</keyword>
<dbReference type="Pfam" id="PF02705">
    <property type="entry name" value="K_trans"/>
    <property type="match status" value="1"/>
</dbReference>
<organism evidence="17 18">
    <name type="scientific">Caulobacter vibrioides OR37</name>
    <dbReference type="NCBI Taxonomy" id="1292034"/>
    <lineage>
        <taxon>Bacteria</taxon>
        <taxon>Pseudomonadati</taxon>
        <taxon>Pseudomonadota</taxon>
        <taxon>Alphaproteobacteria</taxon>
        <taxon>Caulobacterales</taxon>
        <taxon>Caulobacteraceae</taxon>
        <taxon>Caulobacter</taxon>
    </lineage>
</organism>
<evidence type="ECO:0000259" key="16">
    <source>
        <dbReference type="Pfam" id="PF22776"/>
    </source>
</evidence>
<evidence type="ECO:0000256" key="1">
    <source>
        <dbReference type="ARBA" id="ARBA00004141"/>
    </source>
</evidence>
<evidence type="ECO:0000256" key="9">
    <source>
        <dbReference type="ARBA" id="ARBA00022958"/>
    </source>
</evidence>
<feature type="transmembrane region" description="Helical" evidence="13">
    <location>
        <begin position="401"/>
        <end position="424"/>
    </location>
</feature>
<accession>R0E8B5</accession>
<sequence length="661" mass="70977">MAGKEPLAVSDSSPTTSQTPVSAQAAPHGHATGRFWPLALGSVGVVFGDIGTSPLYAFRDALAEAARDGLVRSEILGVLSLALWALILVVTVKYVLFLMRASNNGEGGVLSLMALAQQGARGRTRMIFALGAIGAALFYGDGVITPAVSVLSAVEGLKSVRGFSGWFGTQEVIVVSLVILTALFTFQAKGTAKVAGIFGPIMVAWFLCIGAMGLWHIREEPSVLAAISPTYAVGFLAHHGLTGFMVMGAVFLTVTGAEALTADMGHFGRGPIQVSWIALALPMLALNYFGQAALASKALAVAQAAHQTLPNADWFFLMAPHQWRFGLVLFSGLATVIASQAVITGAFSLTQQAIQLGLLPRMEIKITSTTEAGQIYVAPINWMLFIGVVLVVLSFRSSSALAHAYGISVTGTMVVTTMLAYIVVRHVWKWSLAASLALIVPLFALDLTFFVANLLKVLTGGWAPLALGAGLCLMMSIFVSATERLRDKLSKDGLPFADFREMIARRPTASTPGTAVFLTSDPDTTPPALMHSLKHFKVLHERNIILKVVNETSPYVQEDKRIETQALDERFWLVTLHYGYMESPNIPKALAACRKQGLKFDIMSTSFFVSRRAIVPSVAPDALPTWKRKLFTFLTRNAADPTTFFHLPPGRVVELGTQVSL</sequence>
<evidence type="ECO:0000256" key="5">
    <source>
        <dbReference type="ARBA" id="ARBA00022519"/>
    </source>
</evidence>
<keyword evidence="5" id="KW-0997">Cell inner membrane</keyword>
<name>R0E8B5_CAUVI</name>
<comment type="caution">
    <text evidence="17">The sequence shown here is derived from an EMBL/GenBank/DDBJ whole genome shotgun (WGS) entry which is preliminary data.</text>
</comment>
<feature type="transmembrane region" description="Helical" evidence="13">
    <location>
        <begin position="163"/>
        <end position="185"/>
    </location>
</feature>
<dbReference type="OrthoDB" id="9805577at2"/>
<keyword evidence="6 13" id="KW-0633">Potassium transport</keyword>
<dbReference type="PATRIC" id="fig|1292034.3.peg.2448"/>
<dbReference type="EMBL" id="APMP01000014">
    <property type="protein sequence ID" value="ENZ81703.1"/>
    <property type="molecule type" value="Genomic_DNA"/>
</dbReference>
<keyword evidence="7 13" id="KW-0812">Transmembrane</keyword>
<proteinExistence type="inferred from homology"/>
<keyword evidence="3 13" id="KW-0813">Transport</keyword>
<dbReference type="InterPro" id="IPR053951">
    <property type="entry name" value="K_trans_N"/>
</dbReference>
<feature type="transmembrane region" description="Helical" evidence="13">
    <location>
        <begin position="197"/>
        <end position="217"/>
    </location>
</feature>
<feature type="transmembrane region" description="Helical" evidence="13">
    <location>
        <begin position="461"/>
        <end position="481"/>
    </location>
</feature>
<dbReference type="Pfam" id="PF22776">
    <property type="entry name" value="K_trans_C"/>
    <property type="match status" value="1"/>
</dbReference>
<dbReference type="GO" id="GO:0015079">
    <property type="term" value="F:potassium ion transmembrane transporter activity"/>
    <property type="evidence" value="ECO:0007669"/>
    <property type="project" value="UniProtKB-UniRule"/>
</dbReference>
<evidence type="ECO:0000256" key="7">
    <source>
        <dbReference type="ARBA" id="ARBA00022692"/>
    </source>
</evidence>
<dbReference type="GO" id="GO:0005886">
    <property type="term" value="C:plasma membrane"/>
    <property type="evidence" value="ECO:0007669"/>
    <property type="project" value="UniProtKB-SubCell"/>
</dbReference>
<dbReference type="eggNOG" id="COG3158">
    <property type="taxonomic scope" value="Bacteria"/>
</dbReference>
<evidence type="ECO:0000256" key="12">
    <source>
        <dbReference type="ARBA" id="ARBA00023136"/>
    </source>
</evidence>
<dbReference type="HAMAP" id="MF_01522">
    <property type="entry name" value="Kup"/>
    <property type="match status" value="1"/>
</dbReference>
<feature type="transmembrane region" description="Helical" evidence="13">
    <location>
        <begin position="75"/>
        <end position="96"/>
    </location>
</feature>
<feature type="domain" description="K+ potassium transporter C-terminal" evidence="16">
    <location>
        <begin position="512"/>
        <end position="660"/>
    </location>
</feature>
<keyword evidence="4 13" id="KW-1003">Cell membrane</keyword>
<dbReference type="RefSeq" id="WP_004620142.1">
    <property type="nucleotide sequence ID" value="NZ_APMP01000014.1"/>
</dbReference>
<dbReference type="GO" id="GO:0015293">
    <property type="term" value="F:symporter activity"/>
    <property type="evidence" value="ECO:0007669"/>
    <property type="project" value="UniProtKB-UniRule"/>
</dbReference>